<name>A0A1R3HMN8_9ROSI</name>
<accession>A0A1R3HMN8</accession>
<organism evidence="1 2">
    <name type="scientific">Corchorus olitorius</name>
    <dbReference type="NCBI Taxonomy" id="93759"/>
    <lineage>
        <taxon>Eukaryota</taxon>
        <taxon>Viridiplantae</taxon>
        <taxon>Streptophyta</taxon>
        <taxon>Embryophyta</taxon>
        <taxon>Tracheophyta</taxon>
        <taxon>Spermatophyta</taxon>
        <taxon>Magnoliopsida</taxon>
        <taxon>eudicotyledons</taxon>
        <taxon>Gunneridae</taxon>
        <taxon>Pentapetalae</taxon>
        <taxon>rosids</taxon>
        <taxon>malvids</taxon>
        <taxon>Malvales</taxon>
        <taxon>Malvaceae</taxon>
        <taxon>Grewioideae</taxon>
        <taxon>Apeibeae</taxon>
        <taxon>Corchorus</taxon>
    </lineage>
</organism>
<dbReference type="Proteomes" id="UP000187203">
    <property type="component" value="Unassembled WGS sequence"/>
</dbReference>
<comment type="caution">
    <text evidence="1">The sequence shown here is derived from an EMBL/GenBank/DDBJ whole genome shotgun (WGS) entry which is preliminary data.</text>
</comment>
<gene>
    <name evidence="1" type="ORF">COLO4_28146</name>
</gene>
<dbReference type="AlphaFoldDB" id="A0A1R3HMN8"/>
<reference evidence="2" key="1">
    <citation type="submission" date="2013-09" db="EMBL/GenBank/DDBJ databases">
        <title>Corchorus olitorius genome sequencing.</title>
        <authorList>
            <person name="Alam M."/>
            <person name="Haque M.S."/>
            <person name="Islam M.S."/>
            <person name="Emdad E.M."/>
            <person name="Islam M.M."/>
            <person name="Ahmed B."/>
            <person name="Halim A."/>
            <person name="Hossen Q.M.M."/>
            <person name="Hossain M.Z."/>
            <person name="Ahmed R."/>
            <person name="Khan M.M."/>
            <person name="Islam R."/>
            <person name="Rashid M.M."/>
            <person name="Khan S.A."/>
            <person name="Rahman M.S."/>
            <person name="Alam M."/>
            <person name="Yahiya A.S."/>
            <person name="Khan M.S."/>
            <person name="Azam M.S."/>
            <person name="Haque T."/>
            <person name="Lashkar M.Z.H."/>
            <person name="Akhand A.I."/>
            <person name="Morshed G."/>
            <person name="Roy S."/>
            <person name="Uddin K.S."/>
            <person name="Rabeya T."/>
            <person name="Hossain A.S."/>
            <person name="Chowdhury A."/>
            <person name="Snigdha A.R."/>
            <person name="Mortoza M.S."/>
            <person name="Matin S.A."/>
            <person name="Hoque S.M.E."/>
            <person name="Islam M.K."/>
            <person name="Roy D.K."/>
            <person name="Haider R."/>
            <person name="Moosa M.M."/>
            <person name="Elias S.M."/>
            <person name="Hasan A.M."/>
            <person name="Jahan S."/>
            <person name="Shafiuddin M."/>
            <person name="Mahmood N."/>
            <person name="Shommy N.S."/>
        </authorList>
    </citation>
    <scope>NUCLEOTIDE SEQUENCE [LARGE SCALE GENOMIC DNA]</scope>
    <source>
        <strain evidence="2">cv. O-4</strain>
    </source>
</reference>
<sequence>MVLAFREKTKILAKENDRLRRQLLNVGIKVDEDQSFGGSSSTGVVGSNLIDDEATGKYDEG</sequence>
<proteinExistence type="predicted"/>
<protein>
    <submittedName>
        <fullName evidence="1">Uncharacterized protein</fullName>
    </submittedName>
</protein>
<evidence type="ECO:0000313" key="2">
    <source>
        <dbReference type="Proteomes" id="UP000187203"/>
    </source>
</evidence>
<keyword evidence="2" id="KW-1185">Reference proteome</keyword>
<dbReference type="EMBL" id="AWUE01019758">
    <property type="protein sequence ID" value="OMO71656.1"/>
    <property type="molecule type" value="Genomic_DNA"/>
</dbReference>
<evidence type="ECO:0000313" key="1">
    <source>
        <dbReference type="EMBL" id="OMO71656.1"/>
    </source>
</evidence>